<feature type="region of interest" description="Disordered" evidence="2">
    <location>
        <begin position="193"/>
        <end position="215"/>
    </location>
</feature>
<organism evidence="4 5">
    <name type="scientific">Bagarius yarrelli</name>
    <name type="common">Goonch</name>
    <name type="synonym">Bagrus yarrelli</name>
    <dbReference type="NCBI Taxonomy" id="175774"/>
    <lineage>
        <taxon>Eukaryota</taxon>
        <taxon>Metazoa</taxon>
        <taxon>Chordata</taxon>
        <taxon>Craniata</taxon>
        <taxon>Vertebrata</taxon>
        <taxon>Euteleostomi</taxon>
        <taxon>Actinopterygii</taxon>
        <taxon>Neopterygii</taxon>
        <taxon>Teleostei</taxon>
        <taxon>Ostariophysi</taxon>
        <taxon>Siluriformes</taxon>
        <taxon>Sisoridae</taxon>
        <taxon>Sisorinae</taxon>
        <taxon>Bagarius</taxon>
    </lineage>
</organism>
<evidence type="ECO:0000313" key="5">
    <source>
        <dbReference type="Proteomes" id="UP000319801"/>
    </source>
</evidence>
<feature type="domain" description="EIF2B subunit epsilon/gamma LbH" evidence="3">
    <location>
        <begin position="113"/>
        <end position="192"/>
    </location>
</feature>
<reference evidence="4 5" key="1">
    <citation type="journal article" date="2019" name="Genome Biol. Evol.">
        <title>Whole-Genome Sequencing of the Giant Devil Catfish, Bagarius yarrelli.</title>
        <authorList>
            <person name="Jiang W."/>
            <person name="Lv Y."/>
            <person name="Cheng L."/>
            <person name="Yang K."/>
            <person name="Chao B."/>
            <person name="Wang X."/>
            <person name="Li Y."/>
            <person name="Pan X."/>
            <person name="You X."/>
            <person name="Zhang Y."/>
            <person name="Yang J."/>
            <person name="Li J."/>
            <person name="Zhang X."/>
            <person name="Liu S."/>
            <person name="Sun C."/>
            <person name="Yang J."/>
            <person name="Shi Q."/>
        </authorList>
    </citation>
    <scope>NUCLEOTIDE SEQUENCE [LARGE SCALE GENOMIC DNA]</scope>
    <source>
        <strain evidence="4">JWS20170419001</strain>
        <tissue evidence="4">Muscle</tissue>
    </source>
</reference>
<evidence type="ECO:0000313" key="4">
    <source>
        <dbReference type="EMBL" id="TUH55603.1"/>
    </source>
</evidence>
<dbReference type="InterPro" id="IPR011004">
    <property type="entry name" value="Trimer_LpxA-like_sf"/>
</dbReference>
<dbReference type="SUPFAM" id="SSF51161">
    <property type="entry name" value="Trimeric LpxA-like enzymes"/>
    <property type="match status" value="1"/>
</dbReference>
<accession>A0A556VWP1</accession>
<gene>
    <name evidence="4" type="ORF">Baya_16868</name>
</gene>
<dbReference type="InterPro" id="IPR051956">
    <property type="entry name" value="eIF2B_epsilon"/>
</dbReference>
<sequence>MILESRPRKPDAVMRIVSLPWIPGDRVLHYQKTQGLNKIHSLWNDFVRGILVNEEILGNQIHMFVSKDGYGARVSNLHMYDSVSCDLIGRWAYPITPEANFSDEEGRSCTHSRHNVYREVGVGLGHGSLMEENVLIGRNSVIGANCSLSNTVIGANCLIGDGVVLDRAFIWNNVRISDGVTVCQSVICDGVESEASEGSHDPGSRSDSPELDDVKGGVEEYQVESGVQGGVTGVQGGEGESRECRVESRECRVESRECRVESRECRVESRECRVESRECRVESRKCRVDLQGFRGGLAGVQRWTYRGRRWGRRSPGVESRQSGGELTGVRGEVTGVQTWKYAYNISLKEVMQILSRVILEFPFHQHGDHITAAQYSALLMPLIKFLEPPAERNPPLPFKHSANNEEMIEERLPGALEQKEVYSPLRNTGFISLRRNFSCDASGSVSPRGILLLPHKVLRAAPWTRDR</sequence>
<dbReference type="GO" id="GO:0031369">
    <property type="term" value="F:translation initiation factor binding"/>
    <property type="evidence" value="ECO:0007669"/>
    <property type="project" value="TreeGrafter"/>
</dbReference>
<dbReference type="Pfam" id="PF25084">
    <property type="entry name" value="LbH_EIF2B"/>
    <property type="match status" value="1"/>
</dbReference>
<dbReference type="AlphaFoldDB" id="A0A556VWP1"/>
<dbReference type="GO" id="GO:0005085">
    <property type="term" value="F:guanyl-nucleotide exchange factor activity"/>
    <property type="evidence" value="ECO:0007669"/>
    <property type="project" value="TreeGrafter"/>
</dbReference>
<dbReference type="PANTHER" id="PTHR45887">
    <property type="entry name" value="TRANSLATION INITIATION FACTOR EIF-2B SUBUNIT EPSILON"/>
    <property type="match status" value="1"/>
</dbReference>
<proteinExistence type="predicted"/>
<keyword evidence="1" id="KW-0963">Cytoplasm</keyword>
<name>A0A556VWP1_BAGYA</name>
<dbReference type="Proteomes" id="UP000319801">
    <property type="component" value="Unassembled WGS sequence"/>
</dbReference>
<evidence type="ECO:0000256" key="1">
    <source>
        <dbReference type="ARBA" id="ARBA00022490"/>
    </source>
</evidence>
<keyword evidence="4" id="KW-0396">Initiation factor</keyword>
<dbReference type="OrthoDB" id="424572at2759"/>
<feature type="compositionally biased region" description="Basic and acidic residues" evidence="2">
    <location>
        <begin position="197"/>
        <end position="215"/>
    </location>
</feature>
<dbReference type="GO" id="GO:0005851">
    <property type="term" value="C:eukaryotic translation initiation factor 2B complex"/>
    <property type="evidence" value="ECO:0007669"/>
    <property type="project" value="TreeGrafter"/>
</dbReference>
<keyword evidence="4" id="KW-0648">Protein biosynthesis</keyword>
<keyword evidence="5" id="KW-1185">Reference proteome</keyword>
<protein>
    <submittedName>
        <fullName evidence="4">Translation initiation factor eIF-2B subunit epsilon</fullName>
    </submittedName>
</protein>
<dbReference type="GO" id="GO:0003743">
    <property type="term" value="F:translation initiation factor activity"/>
    <property type="evidence" value="ECO:0007669"/>
    <property type="project" value="UniProtKB-KW"/>
</dbReference>
<evidence type="ECO:0000259" key="3">
    <source>
        <dbReference type="Pfam" id="PF25084"/>
    </source>
</evidence>
<comment type="caution">
    <text evidence="4">The sequence shown here is derived from an EMBL/GenBank/DDBJ whole genome shotgun (WGS) entry which is preliminary data.</text>
</comment>
<dbReference type="InterPro" id="IPR056764">
    <property type="entry name" value="LbH_EIF2B3/5"/>
</dbReference>
<dbReference type="EMBL" id="VCAZ01000369">
    <property type="protein sequence ID" value="TUH55603.1"/>
    <property type="molecule type" value="Genomic_DNA"/>
</dbReference>
<dbReference type="PANTHER" id="PTHR45887:SF1">
    <property type="entry name" value="TRANSLATION INITIATION FACTOR EIF-2B SUBUNIT EPSILON"/>
    <property type="match status" value="1"/>
</dbReference>
<evidence type="ECO:0000256" key="2">
    <source>
        <dbReference type="SAM" id="MobiDB-lite"/>
    </source>
</evidence>
<dbReference type="Gene3D" id="2.160.10.10">
    <property type="entry name" value="Hexapeptide repeat proteins"/>
    <property type="match status" value="1"/>
</dbReference>